<dbReference type="InterPro" id="IPR036388">
    <property type="entry name" value="WH-like_DNA-bd_sf"/>
</dbReference>
<sequence length="226" mass="25576">MQTLSQKITEQLREQILSGALKAGQRLEEIPLAAQLGVSRTPLRAALNALAGQGLLTYQAKRGYLIRHFDIDEIVAAYAVRGNLEGMACRLAAERGLDPATIEMLHARLAEGDAMLAKGHLALEDFEPYKQMNVVFHEALIKHSANPWIESFVQRTQEIPYVSSRLILWHDYATILRSHDDHHRILDAVIRREGWRAEALMREHVHYAALFLQRNFQRLLDGATPG</sequence>
<dbReference type="Gene3D" id="1.10.10.10">
    <property type="entry name" value="Winged helix-like DNA-binding domain superfamily/Winged helix DNA-binding domain"/>
    <property type="match status" value="1"/>
</dbReference>
<keyword evidence="3" id="KW-0804">Transcription</keyword>
<dbReference type="Gene3D" id="1.20.120.530">
    <property type="entry name" value="GntR ligand-binding domain-like"/>
    <property type="match status" value="1"/>
</dbReference>
<dbReference type="OrthoDB" id="8066003at2"/>
<protein>
    <submittedName>
        <fullName evidence="5">GntR family transcriptional regulator</fullName>
    </submittedName>
</protein>
<proteinExistence type="predicted"/>
<dbReference type="Pfam" id="PF00392">
    <property type="entry name" value="GntR"/>
    <property type="match status" value="1"/>
</dbReference>
<keyword evidence="6" id="KW-1185">Reference proteome</keyword>
<dbReference type="PROSITE" id="PS50949">
    <property type="entry name" value="HTH_GNTR"/>
    <property type="match status" value="1"/>
</dbReference>
<dbReference type="PANTHER" id="PTHR43537">
    <property type="entry name" value="TRANSCRIPTIONAL REGULATOR, GNTR FAMILY"/>
    <property type="match status" value="1"/>
</dbReference>
<dbReference type="SUPFAM" id="SSF46785">
    <property type="entry name" value="Winged helix' DNA-binding domain"/>
    <property type="match status" value="1"/>
</dbReference>
<keyword evidence="2" id="KW-0238">DNA-binding</keyword>
<organism evidence="5 6">
    <name type="scientific">Pseudomonas mangiferae</name>
    <dbReference type="NCBI Taxonomy" id="2593654"/>
    <lineage>
        <taxon>Bacteria</taxon>
        <taxon>Pseudomonadati</taxon>
        <taxon>Pseudomonadota</taxon>
        <taxon>Gammaproteobacteria</taxon>
        <taxon>Pseudomonadales</taxon>
        <taxon>Pseudomonadaceae</taxon>
        <taxon>Pseudomonas</taxon>
    </lineage>
</organism>
<dbReference type="InterPro" id="IPR036390">
    <property type="entry name" value="WH_DNA-bd_sf"/>
</dbReference>
<dbReference type="PANTHER" id="PTHR43537:SF51">
    <property type="entry name" value="HTH-TYPE TRANSCRIPTIONAL REGULATOR LGOR-RELATED"/>
    <property type="match status" value="1"/>
</dbReference>
<keyword evidence="1" id="KW-0805">Transcription regulation</keyword>
<dbReference type="CDD" id="cd07377">
    <property type="entry name" value="WHTH_GntR"/>
    <property type="match status" value="1"/>
</dbReference>
<dbReference type="InterPro" id="IPR008920">
    <property type="entry name" value="TF_FadR/GntR_C"/>
</dbReference>
<comment type="caution">
    <text evidence="5">The sequence shown here is derived from an EMBL/GenBank/DDBJ whole genome shotgun (WGS) entry which is preliminary data.</text>
</comment>
<feature type="domain" description="HTH gntR-type" evidence="4">
    <location>
        <begin position="2"/>
        <end position="69"/>
    </location>
</feature>
<evidence type="ECO:0000259" key="4">
    <source>
        <dbReference type="PROSITE" id="PS50949"/>
    </source>
</evidence>
<evidence type="ECO:0000256" key="3">
    <source>
        <dbReference type="ARBA" id="ARBA00023163"/>
    </source>
</evidence>
<evidence type="ECO:0000256" key="1">
    <source>
        <dbReference type="ARBA" id="ARBA00023015"/>
    </source>
</evidence>
<dbReference type="Proteomes" id="UP000315235">
    <property type="component" value="Unassembled WGS sequence"/>
</dbReference>
<dbReference type="GO" id="GO:0003677">
    <property type="term" value="F:DNA binding"/>
    <property type="evidence" value="ECO:0007669"/>
    <property type="project" value="UniProtKB-KW"/>
</dbReference>
<gene>
    <name evidence="5" type="ORF">FM069_00870</name>
</gene>
<dbReference type="SMART" id="SM00895">
    <property type="entry name" value="FCD"/>
    <property type="match status" value="1"/>
</dbReference>
<evidence type="ECO:0000256" key="2">
    <source>
        <dbReference type="ARBA" id="ARBA00023125"/>
    </source>
</evidence>
<dbReference type="SUPFAM" id="SSF48008">
    <property type="entry name" value="GntR ligand-binding domain-like"/>
    <property type="match status" value="1"/>
</dbReference>
<name>A0A553H4C5_9PSED</name>
<dbReference type="RefSeq" id="WP_143486238.1">
    <property type="nucleotide sequence ID" value="NZ_VJOY01000001.1"/>
</dbReference>
<evidence type="ECO:0000313" key="6">
    <source>
        <dbReference type="Proteomes" id="UP000315235"/>
    </source>
</evidence>
<accession>A0A553H4C5</accession>
<dbReference type="InterPro" id="IPR000524">
    <property type="entry name" value="Tscrpt_reg_HTH_GntR"/>
</dbReference>
<dbReference type="Pfam" id="PF07729">
    <property type="entry name" value="FCD"/>
    <property type="match status" value="1"/>
</dbReference>
<dbReference type="InterPro" id="IPR011711">
    <property type="entry name" value="GntR_C"/>
</dbReference>
<reference evidence="5 6" key="1">
    <citation type="submission" date="2019-07" db="EMBL/GenBank/DDBJ databases">
        <title>Pseudomonas mangiferae sp. nov., isolated from bark of mango tree in Thailand.</title>
        <authorList>
            <person name="Srisuk N."/>
            <person name="Anurat P."/>
        </authorList>
    </citation>
    <scope>NUCLEOTIDE SEQUENCE [LARGE SCALE GENOMIC DNA]</scope>
    <source>
        <strain evidence="5 6">DMKU_BBB3-04</strain>
    </source>
</reference>
<dbReference type="AlphaFoldDB" id="A0A553H4C5"/>
<evidence type="ECO:0000313" key="5">
    <source>
        <dbReference type="EMBL" id="TRX76607.1"/>
    </source>
</evidence>
<dbReference type="EMBL" id="VJOY01000001">
    <property type="protein sequence ID" value="TRX76607.1"/>
    <property type="molecule type" value="Genomic_DNA"/>
</dbReference>
<dbReference type="GO" id="GO:0003700">
    <property type="term" value="F:DNA-binding transcription factor activity"/>
    <property type="evidence" value="ECO:0007669"/>
    <property type="project" value="InterPro"/>
</dbReference>
<dbReference type="SMART" id="SM00345">
    <property type="entry name" value="HTH_GNTR"/>
    <property type="match status" value="1"/>
</dbReference>